<dbReference type="InterPro" id="IPR001525">
    <property type="entry name" value="C5_MeTfrase"/>
</dbReference>
<protein>
    <recommendedName>
        <fullName evidence="7">Cytosine-specific methyltransferase</fullName>
        <ecNumber evidence="7">2.1.1.37</ecNumber>
    </recommendedName>
</protein>
<dbReference type="Proteomes" id="UP000602284">
    <property type="component" value="Unassembled WGS sequence"/>
</dbReference>
<evidence type="ECO:0000256" key="6">
    <source>
        <dbReference type="RuleBase" id="RU000416"/>
    </source>
</evidence>
<dbReference type="NCBIfam" id="TIGR00675">
    <property type="entry name" value="dcm"/>
    <property type="match status" value="1"/>
</dbReference>
<dbReference type="Gene3D" id="3.90.120.10">
    <property type="entry name" value="DNA Methylase, subunit A, domain 2"/>
    <property type="match status" value="1"/>
</dbReference>
<evidence type="ECO:0000256" key="4">
    <source>
        <dbReference type="ARBA" id="ARBA00022747"/>
    </source>
</evidence>
<organism evidence="8 9">
    <name type="scientific">Tumebacillus amylolyticus</name>
    <dbReference type="NCBI Taxonomy" id="2801339"/>
    <lineage>
        <taxon>Bacteria</taxon>
        <taxon>Bacillati</taxon>
        <taxon>Bacillota</taxon>
        <taxon>Bacilli</taxon>
        <taxon>Bacillales</taxon>
        <taxon>Alicyclobacillaceae</taxon>
        <taxon>Tumebacillus</taxon>
    </lineage>
</organism>
<name>A0ABS1JAJ2_9BACL</name>
<comment type="similarity">
    <text evidence="5 6">Belongs to the class I-like SAM-binding methyltransferase superfamily. C5-methyltransferase family.</text>
</comment>
<dbReference type="GO" id="GO:0008168">
    <property type="term" value="F:methyltransferase activity"/>
    <property type="evidence" value="ECO:0007669"/>
    <property type="project" value="UniProtKB-KW"/>
</dbReference>
<accession>A0ABS1JAJ2</accession>
<dbReference type="PANTHER" id="PTHR10629:SF52">
    <property type="entry name" value="DNA (CYTOSINE-5)-METHYLTRANSFERASE 1"/>
    <property type="match status" value="1"/>
</dbReference>
<dbReference type="PROSITE" id="PS00094">
    <property type="entry name" value="C5_MTASE_1"/>
    <property type="match status" value="1"/>
</dbReference>
<dbReference type="RefSeq" id="WP_201635097.1">
    <property type="nucleotide sequence ID" value="NZ_JAEQNB010000003.1"/>
</dbReference>
<dbReference type="GO" id="GO:0032259">
    <property type="term" value="P:methylation"/>
    <property type="evidence" value="ECO:0007669"/>
    <property type="project" value="UniProtKB-KW"/>
</dbReference>
<dbReference type="SUPFAM" id="SSF53335">
    <property type="entry name" value="S-adenosyl-L-methionine-dependent methyltransferases"/>
    <property type="match status" value="1"/>
</dbReference>
<comment type="catalytic activity">
    <reaction evidence="7">
        <text>a 2'-deoxycytidine in DNA + S-adenosyl-L-methionine = a 5-methyl-2'-deoxycytidine in DNA + S-adenosyl-L-homocysteine + H(+)</text>
        <dbReference type="Rhea" id="RHEA:13681"/>
        <dbReference type="Rhea" id="RHEA-COMP:11369"/>
        <dbReference type="Rhea" id="RHEA-COMP:11370"/>
        <dbReference type="ChEBI" id="CHEBI:15378"/>
        <dbReference type="ChEBI" id="CHEBI:57856"/>
        <dbReference type="ChEBI" id="CHEBI:59789"/>
        <dbReference type="ChEBI" id="CHEBI:85452"/>
        <dbReference type="ChEBI" id="CHEBI:85454"/>
        <dbReference type="EC" id="2.1.1.37"/>
    </reaction>
</comment>
<evidence type="ECO:0000256" key="2">
    <source>
        <dbReference type="ARBA" id="ARBA00022679"/>
    </source>
</evidence>
<dbReference type="EC" id="2.1.1.37" evidence="7"/>
<dbReference type="PANTHER" id="PTHR10629">
    <property type="entry name" value="CYTOSINE-SPECIFIC METHYLTRANSFERASE"/>
    <property type="match status" value="1"/>
</dbReference>
<comment type="caution">
    <text evidence="8">The sequence shown here is derived from an EMBL/GenBank/DDBJ whole genome shotgun (WGS) entry which is preliminary data.</text>
</comment>
<reference evidence="8 9" key="1">
    <citation type="submission" date="2021-01" db="EMBL/GenBank/DDBJ databases">
        <title>Tumebacillus sp. strain ITR2 16S ribosomal RNA gene Genome sequencing and assembly.</title>
        <authorList>
            <person name="Kang M."/>
        </authorList>
    </citation>
    <scope>NUCLEOTIDE SEQUENCE [LARGE SCALE GENOMIC DNA]</scope>
    <source>
        <strain evidence="8 9">ITR2</strain>
    </source>
</reference>
<sequence length="371" mass="42108">MIFKMGEIFNGPGGLGLGSKMAHLEERPDFKIKHVWANDYDASACETYEHNILRDEPDAKVYHKPVQELEIEELENIDAFAFGFPCNDYSIVGEQKGIQGEYGPLYSYGVRVINHHNPKFFVAENVGGLQSANEGKAFINILLALEDAGEWGYRLTPHLYKFEEYGVPQTRHRIIIVGIRKDLEVDFRIPAPTTKDRYVTAREAIENPPIPDDAPNHEMTNHAQKVIEMLKNIPPGENAWYEGIPEHLRLNVKGAKLSQIYKRLHPDKPSYTITGSGGGGTHVYHWAEPRALTNRERARLQTFPDDFEFKGKKEKVRQQVGMAVPPAGAKIIFESILKSFAGIPYDHLPESDWWNGLGIDLNRNNQLAMQY</sequence>
<evidence type="ECO:0000313" key="8">
    <source>
        <dbReference type="EMBL" id="MBL0387269.1"/>
    </source>
</evidence>
<dbReference type="Gene3D" id="3.40.50.150">
    <property type="entry name" value="Vaccinia Virus protein VP39"/>
    <property type="match status" value="1"/>
</dbReference>
<dbReference type="InterPro" id="IPR029063">
    <property type="entry name" value="SAM-dependent_MTases_sf"/>
</dbReference>
<dbReference type="PRINTS" id="PR00105">
    <property type="entry name" value="C5METTRFRASE"/>
</dbReference>
<evidence type="ECO:0000256" key="5">
    <source>
        <dbReference type="PROSITE-ProRule" id="PRU01016"/>
    </source>
</evidence>
<evidence type="ECO:0000313" key="9">
    <source>
        <dbReference type="Proteomes" id="UP000602284"/>
    </source>
</evidence>
<evidence type="ECO:0000256" key="1">
    <source>
        <dbReference type="ARBA" id="ARBA00022603"/>
    </source>
</evidence>
<keyword evidence="9" id="KW-1185">Reference proteome</keyword>
<dbReference type="EMBL" id="JAEQNB010000003">
    <property type="protein sequence ID" value="MBL0387269.1"/>
    <property type="molecule type" value="Genomic_DNA"/>
</dbReference>
<keyword evidence="2 5" id="KW-0808">Transferase</keyword>
<keyword evidence="1 5" id="KW-0489">Methyltransferase</keyword>
<feature type="active site" evidence="5">
    <location>
        <position position="86"/>
    </location>
</feature>
<proteinExistence type="inferred from homology"/>
<dbReference type="InterPro" id="IPR018117">
    <property type="entry name" value="C5_DNA_meth_AS"/>
</dbReference>
<keyword evidence="3 5" id="KW-0949">S-adenosyl-L-methionine</keyword>
<dbReference type="PROSITE" id="PS51679">
    <property type="entry name" value="SAM_MT_C5"/>
    <property type="match status" value="1"/>
</dbReference>
<evidence type="ECO:0000256" key="3">
    <source>
        <dbReference type="ARBA" id="ARBA00022691"/>
    </source>
</evidence>
<dbReference type="InterPro" id="IPR050390">
    <property type="entry name" value="C5-Methyltransferase"/>
</dbReference>
<gene>
    <name evidence="8" type="ORF">JJB07_11465</name>
</gene>
<keyword evidence="4" id="KW-0680">Restriction system</keyword>
<dbReference type="Pfam" id="PF00145">
    <property type="entry name" value="DNA_methylase"/>
    <property type="match status" value="1"/>
</dbReference>
<evidence type="ECO:0000256" key="7">
    <source>
        <dbReference type="RuleBase" id="RU000417"/>
    </source>
</evidence>